<evidence type="ECO:0000256" key="5">
    <source>
        <dbReference type="ARBA" id="ARBA00023136"/>
    </source>
</evidence>
<dbReference type="GO" id="GO:0071723">
    <property type="term" value="F:lipopeptide binding"/>
    <property type="evidence" value="ECO:0007669"/>
    <property type="project" value="TreeGrafter"/>
</dbReference>
<dbReference type="InterPro" id="IPR013783">
    <property type="entry name" value="Ig-like_fold"/>
</dbReference>
<dbReference type="Ensembl" id="ENSNVIT00000032726.1">
    <property type="protein sequence ID" value="ENSNVIP00000028222.1"/>
    <property type="gene ID" value="ENSNVIG00000021800.1"/>
</dbReference>
<dbReference type="InterPro" id="IPR011161">
    <property type="entry name" value="MHC_I-like_Ag-recog"/>
</dbReference>
<dbReference type="InterPro" id="IPR050208">
    <property type="entry name" value="MHC_class-I_related"/>
</dbReference>
<dbReference type="InterPro" id="IPR037055">
    <property type="entry name" value="MHC_I-like_Ag-recog_sf"/>
</dbReference>
<dbReference type="PANTHER" id="PTHR16675">
    <property type="entry name" value="MHC CLASS I-RELATED"/>
    <property type="match status" value="1"/>
</dbReference>
<dbReference type="Proteomes" id="UP000694425">
    <property type="component" value="Unplaced"/>
</dbReference>
<dbReference type="SUPFAM" id="SSF48726">
    <property type="entry name" value="Immunoglobulin"/>
    <property type="match status" value="1"/>
</dbReference>
<dbReference type="PANTHER" id="PTHR16675:SF146">
    <property type="entry name" value="T-CELL SURFACE GLYCOPROTEIN CD1E, MEMBRANE-ASSOCIATED"/>
    <property type="match status" value="1"/>
</dbReference>
<evidence type="ECO:0000259" key="8">
    <source>
        <dbReference type="PROSITE" id="PS50835"/>
    </source>
</evidence>
<dbReference type="GO" id="GO:0010008">
    <property type="term" value="C:endosome membrane"/>
    <property type="evidence" value="ECO:0007669"/>
    <property type="project" value="UniProtKB-SubCell"/>
</dbReference>
<reference evidence="9" key="2">
    <citation type="submission" date="2025-09" db="UniProtKB">
        <authorList>
            <consortium name="Ensembl"/>
        </authorList>
    </citation>
    <scope>IDENTIFICATION</scope>
</reference>
<keyword evidence="4" id="KW-0391">Immunity</keyword>
<evidence type="ECO:0000256" key="6">
    <source>
        <dbReference type="ARBA" id="ARBA00023180"/>
    </source>
</evidence>
<dbReference type="GO" id="GO:0009897">
    <property type="term" value="C:external side of plasma membrane"/>
    <property type="evidence" value="ECO:0007669"/>
    <property type="project" value="TreeGrafter"/>
</dbReference>
<accession>A0A8C7BRR1</accession>
<dbReference type="CDD" id="cd21029">
    <property type="entry name" value="IgC1_CD1"/>
    <property type="match status" value="1"/>
</dbReference>
<dbReference type="InterPro" id="IPR007110">
    <property type="entry name" value="Ig-like_dom"/>
</dbReference>
<dbReference type="Pfam" id="PF07654">
    <property type="entry name" value="C1-set"/>
    <property type="match status" value="1"/>
</dbReference>
<organism evidence="9 10">
    <name type="scientific">Neovison vison</name>
    <name type="common">American mink</name>
    <name type="synonym">Mustela vison</name>
    <dbReference type="NCBI Taxonomy" id="452646"/>
    <lineage>
        <taxon>Eukaryota</taxon>
        <taxon>Metazoa</taxon>
        <taxon>Chordata</taxon>
        <taxon>Craniata</taxon>
        <taxon>Vertebrata</taxon>
        <taxon>Euteleostomi</taxon>
        <taxon>Mammalia</taxon>
        <taxon>Eutheria</taxon>
        <taxon>Laurasiatheria</taxon>
        <taxon>Carnivora</taxon>
        <taxon>Caniformia</taxon>
        <taxon>Musteloidea</taxon>
        <taxon>Mustelidae</taxon>
        <taxon>Mustelinae</taxon>
        <taxon>Neogale</taxon>
    </lineage>
</organism>
<dbReference type="GO" id="GO:0030884">
    <property type="term" value="F:exogenous lipid antigen binding"/>
    <property type="evidence" value="ECO:0007669"/>
    <property type="project" value="TreeGrafter"/>
</dbReference>
<keyword evidence="10" id="KW-1185">Reference proteome</keyword>
<protein>
    <recommendedName>
        <fullName evidence="8">Ig-like domain-containing protein</fullName>
    </recommendedName>
</protein>
<dbReference type="Gene3D" id="3.30.500.10">
    <property type="entry name" value="MHC class I-like antigen recognition-like"/>
    <property type="match status" value="1"/>
</dbReference>
<dbReference type="GO" id="GO:0005615">
    <property type="term" value="C:extracellular space"/>
    <property type="evidence" value="ECO:0007669"/>
    <property type="project" value="TreeGrafter"/>
</dbReference>
<evidence type="ECO:0000256" key="7">
    <source>
        <dbReference type="ARBA" id="ARBA00023319"/>
    </source>
</evidence>
<evidence type="ECO:0000313" key="10">
    <source>
        <dbReference type="Proteomes" id="UP000694425"/>
    </source>
</evidence>
<dbReference type="InterPro" id="IPR003597">
    <property type="entry name" value="Ig_C1-set"/>
</dbReference>
<dbReference type="InterPro" id="IPR011162">
    <property type="entry name" value="MHC_I/II-like_Ag-recog"/>
</dbReference>
<dbReference type="FunFam" id="2.60.40.10:FF:000254">
    <property type="entry name" value="Antigen-presenting glycoprotein CD1d1"/>
    <property type="match status" value="1"/>
</dbReference>
<evidence type="ECO:0000256" key="4">
    <source>
        <dbReference type="ARBA" id="ARBA00022859"/>
    </source>
</evidence>
<keyword evidence="5" id="KW-0472">Membrane</keyword>
<keyword evidence="7" id="KW-0393">Immunoglobulin domain</keyword>
<dbReference type="SUPFAM" id="SSF54452">
    <property type="entry name" value="MHC antigen-recognition domain"/>
    <property type="match status" value="1"/>
</dbReference>
<dbReference type="GeneTree" id="ENSGT01120000271825"/>
<evidence type="ECO:0000256" key="1">
    <source>
        <dbReference type="ARBA" id="ARBA00004251"/>
    </source>
</evidence>
<dbReference type="SMART" id="SM00407">
    <property type="entry name" value="IGc1"/>
    <property type="match status" value="1"/>
</dbReference>
<dbReference type="GO" id="GO:0048007">
    <property type="term" value="P:antigen processing and presentation, exogenous lipid antigen via MHC class Ib"/>
    <property type="evidence" value="ECO:0007669"/>
    <property type="project" value="TreeGrafter"/>
</dbReference>
<evidence type="ECO:0000256" key="3">
    <source>
        <dbReference type="ARBA" id="ARBA00022753"/>
    </source>
</evidence>
<keyword evidence="3" id="KW-0967">Endosome</keyword>
<evidence type="ECO:0000313" key="9">
    <source>
        <dbReference type="Ensembl" id="ENSNVIP00000028222.1"/>
    </source>
</evidence>
<dbReference type="PROSITE" id="PS50835">
    <property type="entry name" value="IG_LIKE"/>
    <property type="match status" value="1"/>
</dbReference>
<sequence length="264" mass="28939">EGGKEGSGGGNPFELQVSAGCTEQAGKALGSFLNGAYQGSDFLSFQGNSWKPSPGAGSPAQKACEVLNNYLDIKEIVQSLLRDTCPRFLAGILKAGKSELERQVKPEAWLSAGPPPGPGRLLLVCHVSGFHPKPVWVMWMRGEQEQRGTRRGDVLPHADGTWYLRVTLDVAAREAAGLSCRVRHSSLGGQDIVLHWGEKELGPSWETTVLGLLREVLGGRWEHAAQEDRGGTTQRKKGREWAPLDFKKWRKGIGVLKRKGRRPW</sequence>
<dbReference type="GO" id="GO:0006955">
    <property type="term" value="P:immune response"/>
    <property type="evidence" value="ECO:0007669"/>
    <property type="project" value="TreeGrafter"/>
</dbReference>
<dbReference type="AlphaFoldDB" id="A0A8C7BRR1"/>
<dbReference type="GO" id="GO:0001916">
    <property type="term" value="P:positive regulation of T cell mediated cytotoxicity"/>
    <property type="evidence" value="ECO:0007669"/>
    <property type="project" value="TreeGrafter"/>
</dbReference>
<dbReference type="Gene3D" id="2.60.40.10">
    <property type="entry name" value="Immunoglobulins"/>
    <property type="match status" value="1"/>
</dbReference>
<name>A0A8C7BRR1_NEOVI</name>
<dbReference type="Pfam" id="PF16497">
    <property type="entry name" value="MHC_I_3"/>
    <property type="match status" value="1"/>
</dbReference>
<dbReference type="InterPro" id="IPR036179">
    <property type="entry name" value="Ig-like_dom_sf"/>
</dbReference>
<dbReference type="GO" id="GO:0030883">
    <property type="term" value="F:endogenous lipid antigen binding"/>
    <property type="evidence" value="ECO:0007669"/>
    <property type="project" value="TreeGrafter"/>
</dbReference>
<comment type="subcellular location">
    <subcellularLocation>
        <location evidence="1">Cell membrane</location>
        <topology evidence="1">Single-pass type I membrane protein</topology>
    </subcellularLocation>
    <subcellularLocation>
        <location evidence="2">Endosome membrane</location>
    </subcellularLocation>
</comment>
<keyword evidence="6" id="KW-0325">Glycoprotein</keyword>
<reference evidence="9" key="1">
    <citation type="submission" date="2025-08" db="UniProtKB">
        <authorList>
            <consortium name="Ensembl"/>
        </authorList>
    </citation>
    <scope>IDENTIFICATION</scope>
</reference>
<proteinExistence type="predicted"/>
<evidence type="ECO:0000256" key="2">
    <source>
        <dbReference type="ARBA" id="ARBA00004608"/>
    </source>
</evidence>
<dbReference type="GO" id="GO:0048006">
    <property type="term" value="P:antigen processing and presentation, endogenous lipid antigen via MHC class Ib"/>
    <property type="evidence" value="ECO:0007669"/>
    <property type="project" value="TreeGrafter"/>
</dbReference>
<feature type="domain" description="Ig-like" evidence="8">
    <location>
        <begin position="86"/>
        <end position="186"/>
    </location>
</feature>